<evidence type="ECO:0000313" key="3">
    <source>
        <dbReference type="EMBL" id="GMN66917.1"/>
    </source>
</evidence>
<comment type="caution">
    <text evidence="5">The sequence shown here is derived from an EMBL/GenBank/DDBJ whole genome shotgun (WGS) entry which is preliminary data.</text>
</comment>
<evidence type="ECO:0000256" key="2">
    <source>
        <dbReference type="SAM" id="MobiDB-lite"/>
    </source>
</evidence>
<dbReference type="Proteomes" id="UP001187192">
    <property type="component" value="Unassembled WGS sequence"/>
</dbReference>
<feature type="coiled-coil region" evidence="1">
    <location>
        <begin position="191"/>
        <end position="218"/>
    </location>
</feature>
<evidence type="ECO:0000313" key="5">
    <source>
        <dbReference type="EMBL" id="GMN66938.1"/>
    </source>
</evidence>
<feature type="region of interest" description="Disordered" evidence="2">
    <location>
        <begin position="16"/>
        <end position="35"/>
    </location>
</feature>
<gene>
    <name evidence="3" type="ORF">TIFTF001_035980</name>
    <name evidence="4" type="ORF">TIFTF001_035987</name>
    <name evidence="5" type="ORF">TIFTF001_036001</name>
    <name evidence="6" type="ORF">TIFTF001_036008</name>
</gene>
<dbReference type="EMBL" id="BTGU01000381">
    <property type="protein sequence ID" value="GMN66917.1"/>
    <property type="molecule type" value="Genomic_DNA"/>
</dbReference>
<dbReference type="EMBL" id="BTGU01000383">
    <property type="protein sequence ID" value="GMN66938.1"/>
    <property type="molecule type" value="Genomic_DNA"/>
</dbReference>
<feature type="compositionally biased region" description="Polar residues" evidence="2">
    <location>
        <begin position="22"/>
        <end position="35"/>
    </location>
</feature>
<dbReference type="AlphaFoldDB" id="A0AA88E3E2"/>
<organism evidence="5 7">
    <name type="scientific">Ficus carica</name>
    <name type="common">Common fig</name>
    <dbReference type="NCBI Taxonomy" id="3494"/>
    <lineage>
        <taxon>Eukaryota</taxon>
        <taxon>Viridiplantae</taxon>
        <taxon>Streptophyta</taxon>
        <taxon>Embryophyta</taxon>
        <taxon>Tracheophyta</taxon>
        <taxon>Spermatophyta</taxon>
        <taxon>Magnoliopsida</taxon>
        <taxon>eudicotyledons</taxon>
        <taxon>Gunneridae</taxon>
        <taxon>Pentapetalae</taxon>
        <taxon>rosids</taxon>
        <taxon>fabids</taxon>
        <taxon>Rosales</taxon>
        <taxon>Moraceae</taxon>
        <taxon>Ficeae</taxon>
        <taxon>Ficus</taxon>
    </lineage>
</organism>
<proteinExistence type="predicted"/>
<protein>
    <submittedName>
        <fullName evidence="5">Uncharacterized protein</fullName>
    </submittedName>
</protein>
<dbReference type="EMBL" id="BTGU01000384">
    <property type="protein sequence ID" value="GMN66946.1"/>
    <property type="molecule type" value="Genomic_DNA"/>
</dbReference>
<evidence type="ECO:0000313" key="4">
    <source>
        <dbReference type="EMBL" id="GMN66925.1"/>
    </source>
</evidence>
<accession>A0AA88E3E2</accession>
<evidence type="ECO:0000313" key="7">
    <source>
        <dbReference type="Proteomes" id="UP001187192"/>
    </source>
</evidence>
<dbReference type="EMBL" id="BTGU01000382">
    <property type="protein sequence ID" value="GMN66925.1"/>
    <property type="molecule type" value="Genomic_DNA"/>
</dbReference>
<reference evidence="5" key="1">
    <citation type="submission" date="2023-07" db="EMBL/GenBank/DDBJ databases">
        <title>draft genome sequence of fig (Ficus carica).</title>
        <authorList>
            <person name="Takahashi T."/>
            <person name="Nishimura K."/>
        </authorList>
    </citation>
    <scope>NUCLEOTIDE SEQUENCE</scope>
</reference>
<evidence type="ECO:0000256" key="1">
    <source>
        <dbReference type="SAM" id="Coils"/>
    </source>
</evidence>
<name>A0AA88E3E2_FICCA</name>
<keyword evidence="1" id="KW-0175">Coiled coil</keyword>
<evidence type="ECO:0000313" key="6">
    <source>
        <dbReference type="EMBL" id="GMN66946.1"/>
    </source>
</evidence>
<sequence length="336" mass="38429">MHADTAASELELQEMKARAHNSPRTSESMKNSVQQVEEGATVFSRFDGENGNGVGNNARGSYNWFAYNFSMMSLGCFGMSLGDEDHGTEENIRSPLLIGSTKISTDIEESEKKCFLEWLNHHELDQSDEEWKLTLTRLKDGVIQLGIRLSHLLLRFLILESERGDNMKIFNAFRDTVGGKIDEDYKTLVVVERVLKLVEMAEKAVANLKNKVKKISIISMDPTKKRKDSIDIANNLCSQILALHMIVNEDLLTKYDLVKKMEESFGEVEEELTKIEQYICTPRVQLLSSVEEGVETVEVLESQLESKVREMWSRFGLDPRVEYDNRFYYVQTTLSF</sequence>
<keyword evidence="7" id="KW-1185">Reference proteome</keyword>